<sequence length="209" mass="22673">MIKSMSKHGATLGVFAIACTAIVAIVAALTAPIIAKQEAKKLLSTMEQLLPSDSYDNDLFNSCFLSQDTHLLGSELAQKTWIATREGQPVGLAIETVAPDGYSGNILLLVALHYDGSIAGVRVLNHKETPGLGDKIDLHKSDWITRFNGLMVDNEKDPRWAVKKDGGDFDAFTGATITPRAVVKAVKRAVLYYQQHQATLYQQAANCES</sequence>
<dbReference type="Proteomes" id="UP000283255">
    <property type="component" value="Unassembled WGS sequence"/>
</dbReference>
<dbReference type="PROSITE" id="PS51257">
    <property type="entry name" value="PROKAR_LIPOPROTEIN"/>
    <property type="match status" value="1"/>
</dbReference>
<dbReference type="GO" id="GO:0009055">
    <property type="term" value="F:electron transfer activity"/>
    <property type="evidence" value="ECO:0007669"/>
    <property type="project" value="InterPro"/>
</dbReference>
<dbReference type="InterPro" id="IPR007329">
    <property type="entry name" value="FMN-bd"/>
</dbReference>
<keyword evidence="3 6" id="KW-0285">Flavoprotein</keyword>
<dbReference type="EMBL" id="QZCH01000009">
    <property type="protein sequence ID" value="RJG48103.1"/>
    <property type="molecule type" value="Genomic_DNA"/>
</dbReference>
<dbReference type="HAMAP" id="MF_00479">
    <property type="entry name" value="RsxG_RnfG"/>
    <property type="match status" value="1"/>
</dbReference>
<dbReference type="OrthoDB" id="9784165at2"/>
<dbReference type="RefSeq" id="WP_119910329.1">
    <property type="nucleotide sequence ID" value="NZ_QZCH01000009.1"/>
</dbReference>
<dbReference type="PIRSF" id="PIRSF006091">
    <property type="entry name" value="E_trnsport_RnfG"/>
    <property type="match status" value="1"/>
</dbReference>
<keyword evidence="5 6" id="KW-0249">Electron transport</keyword>
<protein>
    <recommendedName>
        <fullName evidence="6">Ion-translocating oxidoreductase complex subunit G</fullName>
        <ecNumber evidence="6">7.-.-.-</ecNumber>
    </recommendedName>
    <alternativeName>
        <fullName evidence="6">Rnf electron transport complex subunit G</fullName>
    </alternativeName>
</protein>
<dbReference type="AlphaFoldDB" id="A0A418YFE5"/>
<evidence type="ECO:0000259" key="8">
    <source>
        <dbReference type="SMART" id="SM00900"/>
    </source>
</evidence>
<keyword evidence="6" id="KW-1003">Cell membrane</keyword>
<dbReference type="GO" id="GO:0005886">
    <property type="term" value="C:plasma membrane"/>
    <property type="evidence" value="ECO:0007669"/>
    <property type="project" value="UniProtKB-SubCell"/>
</dbReference>
<gene>
    <name evidence="9" type="primary">rsxG</name>
    <name evidence="6" type="synonym">rnfG</name>
    <name evidence="9" type="ORF">D1Z90_08480</name>
</gene>
<feature type="modified residue" description="FMN phosphoryl threonine" evidence="6">
    <location>
        <position position="176"/>
    </location>
</feature>
<evidence type="ECO:0000256" key="7">
    <source>
        <dbReference type="SAM" id="Phobius"/>
    </source>
</evidence>
<keyword evidence="6 7" id="KW-0812">Transmembrane</keyword>
<dbReference type="InterPro" id="IPR010209">
    <property type="entry name" value="Ion_transpt_RnfG/RsxG"/>
</dbReference>
<keyword evidence="4 6" id="KW-0288">FMN</keyword>
<comment type="cofactor">
    <cofactor evidence="6">
        <name>FMN</name>
        <dbReference type="ChEBI" id="CHEBI:58210"/>
    </cofactor>
</comment>
<keyword evidence="2 6" id="KW-0597">Phosphoprotein</keyword>
<evidence type="ECO:0000256" key="2">
    <source>
        <dbReference type="ARBA" id="ARBA00022553"/>
    </source>
</evidence>
<dbReference type="PANTHER" id="PTHR36118">
    <property type="entry name" value="ION-TRANSLOCATING OXIDOREDUCTASE COMPLEX SUBUNIT G"/>
    <property type="match status" value="1"/>
</dbReference>
<evidence type="ECO:0000256" key="6">
    <source>
        <dbReference type="HAMAP-Rule" id="MF_00479"/>
    </source>
</evidence>
<keyword evidence="6" id="KW-0997">Cell inner membrane</keyword>
<keyword evidence="6" id="KW-1278">Translocase</keyword>
<comment type="subcellular location">
    <subcellularLocation>
        <location evidence="6">Cell inner membrane</location>
        <topology evidence="6">Single-pass membrane protein</topology>
    </subcellularLocation>
</comment>
<keyword evidence="6 7" id="KW-1133">Transmembrane helix</keyword>
<reference evidence="9 10" key="2">
    <citation type="submission" date="2019-01" db="EMBL/GenBank/DDBJ databases">
        <title>Motilimonas pumilus sp. nov., isolated from the gut of sea cucumber (Apostichopus japonicus).</title>
        <authorList>
            <person name="Wang F.-Q."/>
            <person name="Ren L.-H."/>
            <person name="Lin Y.-W."/>
            <person name="Sun G.-H."/>
            <person name="Du Z.-J."/>
            <person name="Zhao J.-X."/>
            <person name="Liu X.-J."/>
            <person name="Liu L.-J."/>
        </authorList>
    </citation>
    <scope>NUCLEOTIDE SEQUENCE [LARGE SCALE GENOMIC DNA]</scope>
    <source>
        <strain evidence="9 10">PLHSC7-2</strain>
    </source>
</reference>
<evidence type="ECO:0000256" key="3">
    <source>
        <dbReference type="ARBA" id="ARBA00022630"/>
    </source>
</evidence>
<dbReference type="NCBIfam" id="NF002519">
    <property type="entry name" value="PRK01908.1"/>
    <property type="match status" value="1"/>
</dbReference>
<evidence type="ECO:0000313" key="9">
    <source>
        <dbReference type="EMBL" id="RJG48103.1"/>
    </source>
</evidence>
<keyword evidence="6 7" id="KW-0472">Membrane</keyword>
<evidence type="ECO:0000256" key="1">
    <source>
        <dbReference type="ARBA" id="ARBA00022448"/>
    </source>
</evidence>
<evidence type="ECO:0000256" key="4">
    <source>
        <dbReference type="ARBA" id="ARBA00022643"/>
    </source>
</evidence>
<comment type="function">
    <text evidence="6">Part of a membrane-bound complex that couples electron transfer with translocation of ions across the membrane.</text>
</comment>
<comment type="similarity">
    <text evidence="6">Belongs to the RnfG family.</text>
</comment>
<dbReference type="EC" id="7.-.-.-" evidence="6"/>
<dbReference type="Pfam" id="PF04205">
    <property type="entry name" value="FMN_bind"/>
    <property type="match status" value="1"/>
</dbReference>
<evidence type="ECO:0000256" key="5">
    <source>
        <dbReference type="ARBA" id="ARBA00022982"/>
    </source>
</evidence>
<organism evidence="9 10">
    <name type="scientific">Motilimonas pumila</name>
    <dbReference type="NCBI Taxonomy" id="2303987"/>
    <lineage>
        <taxon>Bacteria</taxon>
        <taxon>Pseudomonadati</taxon>
        <taxon>Pseudomonadota</taxon>
        <taxon>Gammaproteobacteria</taxon>
        <taxon>Alteromonadales</taxon>
        <taxon>Alteromonadales genera incertae sedis</taxon>
        <taxon>Motilimonas</taxon>
    </lineage>
</organism>
<evidence type="ECO:0000313" key="10">
    <source>
        <dbReference type="Proteomes" id="UP000283255"/>
    </source>
</evidence>
<accession>A0A418YFE5</accession>
<dbReference type="GO" id="GO:0022900">
    <property type="term" value="P:electron transport chain"/>
    <property type="evidence" value="ECO:0007669"/>
    <property type="project" value="UniProtKB-UniRule"/>
</dbReference>
<comment type="subunit">
    <text evidence="6">The complex is composed of six subunits: RnfA, RnfB, RnfC, RnfD, RnfE and RnfG.</text>
</comment>
<comment type="caution">
    <text evidence="9">The sequence shown here is derived from an EMBL/GenBank/DDBJ whole genome shotgun (WGS) entry which is preliminary data.</text>
</comment>
<name>A0A418YFE5_9GAMM</name>
<keyword evidence="1 6" id="KW-0813">Transport</keyword>
<dbReference type="PANTHER" id="PTHR36118:SF1">
    <property type="entry name" value="ION-TRANSLOCATING OXIDOREDUCTASE COMPLEX SUBUNIT G"/>
    <property type="match status" value="1"/>
</dbReference>
<feature type="domain" description="FMN-binding" evidence="8">
    <location>
        <begin position="101"/>
        <end position="193"/>
    </location>
</feature>
<keyword evidence="10" id="KW-1185">Reference proteome</keyword>
<dbReference type="SMART" id="SM00900">
    <property type="entry name" value="FMN_bind"/>
    <property type="match status" value="1"/>
</dbReference>
<reference evidence="9 10" key="1">
    <citation type="submission" date="2018-09" db="EMBL/GenBank/DDBJ databases">
        <authorList>
            <person name="Wang F."/>
        </authorList>
    </citation>
    <scope>NUCLEOTIDE SEQUENCE [LARGE SCALE GENOMIC DNA]</scope>
    <source>
        <strain evidence="9 10">PLHSC7-2</strain>
    </source>
</reference>
<dbReference type="GO" id="GO:0010181">
    <property type="term" value="F:FMN binding"/>
    <property type="evidence" value="ECO:0007669"/>
    <property type="project" value="InterPro"/>
</dbReference>
<dbReference type="NCBIfam" id="TIGR01947">
    <property type="entry name" value="rnfG"/>
    <property type="match status" value="1"/>
</dbReference>
<feature type="transmembrane region" description="Helical" evidence="7">
    <location>
        <begin position="12"/>
        <end position="35"/>
    </location>
</feature>
<proteinExistence type="inferred from homology"/>